<dbReference type="SMART" id="SM00448">
    <property type="entry name" value="REC"/>
    <property type="match status" value="1"/>
</dbReference>
<organism evidence="4 5">
    <name type="scientific">Bradyrhizobium valentinum</name>
    <dbReference type="NCBI Taxonomy" id="1518501"/>
    <lineage>
        <taxon>Bacteria</taxon>
        <taxon>Pseudomonadati</taxon>
        <taxon>Pseudomonadota</taxon>
        <taxon>Alphaproteobacteria</taxon>
        <taxon>Hyphomicrobiales</taxon>
        <taxon>Nitrobacteraceae</taxon>
        <taxon>Bradyrhizobium</taxon>
    </lineage>
</organism>
<dbReference type="AlphaFoldDB" id="A0A0R3LFG1"/>
<proteinExistence type="predicted"/>
<dbReference type="PROSITE" id="PS50110">
    <property type="entry name" value="RESPONSE_REGULATORY"/>
    <property type="match status" value="1"/>
</dbReference>
<dbReference type="GO" id="GO:0000160">
    <property type="term" value="P:phosphorelay signal transduction system"/>
    <property type="evidence" value="ECO:0007669"/>
    <property type="project" value="InterPro"/>
</dbReference>
<name>A0A0R3LFG1_9BRAD</name>
<reference evidence="4 5" key="1">
    <citation type="submission" date="2014-03" db="EMBL/GenBank/DDBJ databases">
        <title>Bradyrhizobium valentinum sp. nov., isolated from effective nodules of Lupinus mariae-josephae, a lupine endemic of basic-lime soils in Eastern Spain.</title>
        <authorList>
            <person name="Duran D."/>
            <person name="Rey L."/>
            <person name="Navarro A."/>
            <person name="Busquets A."/>
            <person name="Imperial J."/>
            <person name="Ruiz-Argueso T."/>
        </authorList>
    </citation>
    <scope>NUCLEOTIDE SEQUENCE [LARGE SCALE GENOMIC DNA]</scope>
    <source>
        <strain evidence="4 5">LmjM3</strain>
    </source>
</reference>
<dbReference type="EMBL" id="LLXX01000106">
    <property type="protein sequence ID" value="KRR06585.1"/>
    <property type="molecule type" value="Genomic_DNA"/>
</dbReference>
<dbReference type="RefSeq" id="WP_057851273.1">
    <property type="nucleotide sequence ID" value="NZ_LLXX01000106.1"/>
</dbReference>
<dbReference type="InterPro" id="IPR050595">
    <property type="entry name" value="Bact_response_regulator"/>
</dbReference>
<keyword evidence="5" id="KW-1185">Reference proteome</keyword>
<sequence>MSQDQNLVLVVDDDPGMLGAIKRLLRQHDYEPILFSSAQAFTSHADFEKAVCVILDINLKDGSGIELRHRLKADGISVPVIYITGNEDPAIRRAALDSDCIAFLTKPFSAQSLIDPIKKALAERS</sequence>
<evidence type="ECO:0000256" key="1">
    <source>
        <dbReference type="ARBA" id="ARBA00022553"/>
    </source>
</evidence>
<evidence type="ECO:0000259" key="3">
    <source>
        <dbReference type="PROSITE" id="PS50110"/>
    </source>
</evidence>
<dbReference type="PANTHER" id="PTHR44591">
    <property type="entry name" value="STRESS RESPONSE REGULATOR PROTEIN 1"/>
    <property type="match status" value="1"/>
</dbReference>
<evidence type="ECO:0000313" key="5">
    <source>
        <dbReference type="Proteomes" id="UP000051913"/>
    </source>
</evidence>
<accession>A0A0R3LFG1</accession>
<comment type="caution">
    <text evidence="4">The sequence shown here is derived from an EMBL/GenBank/DDBJ whole genome shotgun (WGS) entry which is preliminary data.</text>
</comment>
<protein>
    <submittedName>
        <fullName evidence="4">Response regulator receiver protein</fullName>
    </submittedName>
</protein>
<dbReference type="Proteomes" id="UP000051913">
    <property type="component" value="Unassembled WGS sequence"/>
</dbReference>
<dbReference type="Pfam" id="PF00072">
    <property type="entry name" value="Response_reg"/>
    <property type="match status" value="1"/>
</dbReference>
<feature type="domain" description="Response regulatory" evidence="3">
    <location>
        <begin position="7"/>
        <end position="121"/>
    </location>
</feature>
<keyword evidence="1 2" id="KW-0597">Phosphoprotein</keyword>
<evidence type="ECO:0000313" key="4">
    <source>
        <dbReference type="EMBL" id="KRR06585.1"/>
    </source>
</evidence>
<gene>
    <name evidence="4" type="ORF">CP49_26995</name>
</gene>
<evidence type="ECO:0000256" key="2">
    <source>
        <dbReference type="PROSITE-ProRule" id="PRU00169"/>
    </source>
</evidence>
<dbReference type="SUPFAM" id="SSF52172">
    <property type="entry name" value="CheY-like"/>
    <property type="match status" value="1"/>
</dbReference>
<feature type="modified residue" description="4-aspartylphosphate" evidence="2">
    <location>
        <position position="56"/>
    </location>
</feature>
<dbReference type="InterPro" id="IPR011006">
    <property type="entry name" value="CheY-like_superfamily"/>
</dbReference>
<dbReference type="Gene3D" id="3.40.50.2300">
    <property type="match status" value="1"/>
</dbReference>
<dbReference type="PANTHER" id="PTHR44591:SF21">
    <property type="entry name" value="TWO-COMPONENT RESPONSE REGULATOR"/>
    <property type="match status" value="1"/>
</dbReference>
<dbReference type="InterPro" id="IPR001789">
    <property type="entry name" value="Sig_transdc_resp-reg_receiver"/>
</dbReference>